<evidence type="ECO:0000256" key="2">
    <source>
        <dbReference type="ARBA" id="ARBA00010136"/>
    </source>
</evidence>
<comment type="subcellular location">
    <subcellularLocation>
        <location evidence="1">Cytoplasm</location>
    </subcellularLocation>
</comment>
<dbReference type="STRING" id="42156.A0A3P6V5E2"/>
<accession>A0A3P6V5E2</accession>
<evidence type="ECO:0000313" key="19">
    <source>
        <dbReference type="Proteomes" id="UP000277928"/>
    </source>
</evidence>
<dbReference type="InterPro" id="IPR001930">
    <property type="entry name" value="Peptidase_M1"/>
</dbReference>
<evidence type="ECO:0000256" key="8">
    <source>
        <dbReference type="ARBA" id="ARBA00022833"/>
    </source>
</evidence>
<dbReference type="Gene3D" id="2.60.40.1910">
    <property type="match status" value="1"/>
</dbReference>
<dbReference type="Proteomes" id="UP000277928">
    <property type="component" value="Unassembled WGS sequence"/>
</dbReference>
<reference evidence="18 19" key="1">
    <citation type="submission" date="2018-08" db="EMBL/GenBank/DDBJ databases">
        <authorList>
            <person name="Laetsch R D."/>
            <person name="Stevens L."/>
            <person name="Kumar S."/>
            <person name="Blaxter L. M."/>
        </authorList>
    </citation>
    <scope>NUCLEOTIDE SEQUENCE [LARGE SCALE GENOMIC DNA]</scope>
</reference>
<keyword evidence="7 14" id="KW-0378">Hydrolase</keyword>
<dbReference type="FunFam" id="2.60.40.1730:FF:000002">
    <property type="entry name" value="Aminopeptidase"/>
    <property type="match status" value="1"/>
</dbReference>
<feature type="active site" description="Proton acceptor" evidence="11">
    <location>
        <position position="308"/>
    </location>
</feature>
<feature type="domain" description="ERAP1-like C-terminal" evidence="16">
    <location>
        <begin position="532"/>
        <end position="854"/>
    </location>
</feature>
<dbReference type="GO" id="GO:0042277">
    <property type="term" value="F:peptide binding"/>
    <property type="evidence" value="ECO:0007669"/>
    <property type="project" value="TreeGrafter"/>
</dbReference>
<dbReference type="GO" id="GO:0016020">
    <property type="term" value="C:membrane"/>
    <property type="evidence" value="ECO:0007669"/>
    <property type="project" value="TreeGrafter"/>
</dbReference>
<dbReference type="OMA" id="MMEYVAI"/>
<evidence type="ECO:0000256" key="10">
    <source>
        <dbReference type="ARBA" id="ARBA00052895"/>
    </source>
</evidence>
<dbReference type="Pfam" id="PF11838">
    <property type="entry name" value="ERAP1_C"/>
    <property type="match status" value="1"/>
</dbReference>
<dbReference type="FunFam" id="1.10.390.10:FF:000006">
    <property type="entry name" value="Puromycin-sensitive aminopeptidase"/>
    <property type="match status" value="1"/>
</dbReference>
<dbReference type="InterPro" id="IPR045357">
    <property type="entry name" value="Aminopeptidase_N-like_N"/>
</dbReference>
<dbReference type="PANTHER" id="PTHR11533">
    <property type="entry name" value="PROTEASE M1 ZINC METALLOPROTEASE"/>
    <property type="match status" value="1"/>
</dbReference>
<dbReference type="PRINTS" id="PR00756">
    <property type="entry name" value="ALADIPTASE"/>
</dbReference>
<dbReference type="GO" id="GO:0005615">
    <property type="term" value="C:extracellular space"/>
    <property type="evidence" value="ECO:0007669"/>
    <property type="project" value="TreeGrafter"/>
</dbReference>
<dbReference type="InterPro" id="IPR034016">
    <property type="entry name" value="M1_APN-typ"/>
</dbReference>
<sequence>MSCVVPLKFERLPELAKPTHYALTLSPDLKNFTFRGQETTDVEILKSTDYLKLHSSEIDIKRAQLTLSDGSVLQDLGIEYDEKWTTVTLKLPKHVSPQKAKISLDFVGELNEKMRGFYRSNYKDSDGKECYLACTQFESTFARLAFPCWDEPIYKARFDVTLIVDEGLTALSNMNVASETKVDDKKVVKFATTPPMSTYLVAFVVGELEYIEGKTNGNCLVRIYTVGGKKKQGKFSLEVAIKALDWYGKWFGIDYPLPKCDLIAIPDFSMGAMENWGLVTYREVALLVDPAKSSTRQKSRIALVVAHELAHLWFGDLVTMKWWTDLWLKEGFVSFMEYMFVGVNYPEFKIWLHFLNDELASGFNLDALRSSHPIEVEIDNPNEIDEIYDSITYAKSNSVIRMLCNYLGEETFQEGLRIYLKRFQYGSAVTVDLWNALREASGQDIETLMSTWTKQMGYPLVSVSQKIDGKRRIVKLNQKRFLADGTTDEKNSLWQIPITISVSSEPEKIKERVVMKGLEQDVTIDNVDPKDWIKLNVGTTGFYRVLYSHDMLKALLSDFSTKKIPVLDRFGIANDMFALVRSGRESAKQFLSLLESSSNEDDYTVWSTLDSSISALSNVLSHYDPAVRAKFNKLVVKILTPVASRLGWEAKSNEDSQISLLRALILGRLGRCDHEETIKTARNKFLEHIKNKTELHPDLRLTIYGMMGRHYGKEGFEELKEIYETVGFGEVERNCIVAMPQTSDVGLLKEVFEYGIKDGKVRPQDIVYLFYGACVNKSGQDFVWKYFKDSIRLLLQKFGGANSSLFQHCFKTSTDCQCSSAMVKEVEDFVCSCLGEDEVRTLNRTTRQIVESVRLNEQLLKRNADAISEYLTAGGF</sequence>
<dbReference type="InterPro" id="IPR024571">
    <property type="entry name" value="ERAP1-like_C_dom"/>
</dbReference>
<keyword evidence="19" id="KW-1185">Reference proteome</keyword>
<protein>
    <recommendedName>
        <fullName evidence="14">Aminopeptidase</fullName>
        <ecNumber evidence="14">3.4.11.-</ecNumber>
    </recommendedName>
</protein>
<dbReference type="AlphaFoldDB" id="A0A3P6V5E2"/>
<dbReference type="SUPFAM" id="SSF63737">
    <property type="entry name" value="Leukotriene A4 hydrolase N-terminal domain"/>
    <property type="match status" value="1"/>
</dbReference>
<dbReference type="GO" id="GO:0008270">
    <property type="term" value="F:zinc ion binding"/>
    <property type="evidence" value="ECO:0007669"/>
    <property type="project" value="UniProtKB-UniRule"/>
</dbReference>
<dbReference type="GO" id="GO:0006508">
    <property type="term" value="P:proteolysis"/>
    <property type="evidence" value="ECO:0007669"/>
    <property type="project" value="UniProtKB-KW"/>
</dbReference>
<dbReference type="InterPro" id="IPR042097">
    <property type="entry name" value="Aminopeptidase_N-like_N_sf"/>
</dbReference>
<dbReference type="Gene3D" id="2.60.40.1730">
    <property type="entry name" value="tricorn interacting facor f3 domain"/>
    <property type="match status" value="1"/>
</dbReference>
<keyword evidence="9 14" id="KW-0482">Metalloprotease</keyword>
<evidence type="ECO:0000259" key="17">
    <source>
        <dbReference type="Pfam" id="PF17900"/>
    </source>
</evidence>
<feature type="domain" description="Peptidase M1 membrane alanine aminopeptidase" evidence="15">
    <location>
        <begin position="235"/>
        <end position="452"/>
    </location>
</feature>
<dbReference type="GO" id="GO:0005737">
    <property type="term" value="C:cytoplasm"/>
    <property type="evidence" value="ECO:0007669"/>
    <property type="project" value="UniProtKB-SubCell"/>
</dbReference>
<dbReference type="FunFam" id="2.60.40.1910:FF:000002">
    <property type="entry name" value="Aminopeptidase"/>
    <property type="match status" value="1"/>
</dbReference>
<feature type="binding site" evidence="12">
    <location>
        <position position="311"/>
    </location>
    <ligand>
        <name>Zn(2+)</name>
        <dbReference type="ChEBI" id="CHEBI:29105"/>
        <note>catalytic</note>
    </ligand>
</feature>
<dbReference type="Pfam" id="PF17900">
    <property type="entry name" value="Peptidase_M1_N"/>
    <property type="match status" value="1"/>
</dbReference>
<comment type="similarity">
    <text evidence="2 14">Belongs to the peptidase M1 family.</text>
</comment>
<gene>
    <name evidence="18" type="ORF">NLS_LOCUS7105</name>
</gene>
<dbReference type="SUPFAM" id="SSF55486">
    <property type="entry name" value="Metalloproteases ('zincins'), catalytic domain"/>
    <property type="match status" value="1"/>
</dbReference>
<dbReference type="InterPro" id="IPR027268">
    <property type="entry name" value="Peptidase_M4/M1_CTD_sf"/>
</dbReference>
<evidence type="ECO:0000256" key="4">
    <source>
        <dbReference type="ARBA" id="ARBA00022490"/>
    </source>
</evidence>
<keyword evidence="4" id="KW-0963">Cytoplasm</keyword>
<dbReference type="InterPro" id="IPR050344">
    <property type="entry name" value="Peptidase_M1_aminopeptidases"/>
</dbReference>
<dbReference type="PANTHER" id="PTHR11533:SF174">
    <property type="entry name" value="PUROMYCIN-SENSITIVE AMINOPEPTIDASE-RELATED"/>
    <property type="match status" value="1"/>
</dbReference>
<evidence type="ECO:0000256" key="11">
    <source>
        <dbReference type="PIRSR" id="PIRSR634016-1"/>
    </source>
</evidence>
<dbReference type="InterPro" id="IPR014782">
    <property type="entry name" value="Peptidase_M1_dom"/>
</dbReference>
<dbReference type="Gene3D" id="1.10.390.10">
    <property type="entry name" value="Neutral Protease Domain 2"/>
    <property type="match status" value="1"/>
</dbReference>
<evidence type="ECO:0000256" key="14">
    <source>
        <dbReference type="RuleBase" id="RU364040"/>
    </source>
</evidence>
<feature type="domain" description="Aminopeptidase N-like N-terminal" evidence="17">
    <location>
        <begin position="17"/>
        <end position="200"/>
    </location>
</feature>
<organism evidence="18 19">
    <name type="scientific">Litomosoides sigmodontis</name>
    <name type="common">Filarial nematode worm</name>
    <dbReference type="NCBI Taxonomy" id="42156"/>
    <lineage>
        <taxon>Eukaryota</taxon>
        <taxon>Metazoa</taxon>
        <taxon>Ecdysozoa</taxon>
        <taxon>Nematoda</taxon>
        <taxon>Chromadorea</taxon>
        <taxon>Rhabditida</taxon>
        <taxon>Spirurina</taxon>
        <taxon>Spiruromorpha</taxon>
        <taxon>Filarioidea</taxon>
        <taxon>Onchocercidae</taxon>
        <taxon>Litomosoides</taxon>
    </lineage>
</organism>
<dbReference type="EMBL" id="UYRX01000690">
    <property type="protein sequence ID" value="VDK85394.1"/>
    <property type="molecule type" value="Genomic_DNA"/>
</dbReference>
<evidence type="ECO:0000259" key="15">
    <source>
        <dbReference type="Pfam" id="PF01433"/>
    </source>
</evidence>
<feature type="binding site" evidence="12">
    <location>
        <position position="307"/>
    </location>
    <ligand>
        <name>Zn(2+)</name>
        <dbReference type="ChEBI" id="CHEBI:29105"/>
        <note>catalytic</note>
    </ligand>
</feature>
<evidence type="ECO:0000259" key="16">
    <source>
        <dbReference type="Pfam" id="PF11838"/>
    </source>
</evidence>
<evidence type="ECO:0000256" key="1">
    <source>
        <dbReference type="ARBA" id="ARBA00004496"/>
    </source>
</evidence>
<feature type="site" description="Transition state stabilizer" evidence="13">
    <location>
        <position position="393"/>
    </location>
</feature>
<dbReference type="GO" id="GO:0070006">
    <property type="term" value="F:metalloaminopeptidase activity"/>
    <property type="evidence" value="ECO:0007669"/>
    <property type="project" value="TreeGrafter"/>
</dbReference>
<dbReference type="EC" id="3.4.11.-" evidence="14"/>
<dbReference type="Gene3D" id="1.25.50.20">
    <property type="match status" value="1"/>
</dbReference>
<keyword evidence="8 12" id="KW-0862">Zinc</keyword>
<keyword evidence="6 12" id="KW-0479">Metal-binding</keyword>
<comment type="cofactor">
    <cofactor evidence="12 14">
        <name>Zn(2+)</name>
        <dbReference type="ChEBI" id="CHEBI:29105"/>
    </cofactor>
    <text evidence="12 14">Binds 1 zinc ion per subunit.</text>
</comment>
<proteinExistence type="inferred from homology"/>
<dbReference type="CDD" id="cd09601">
    <property type="entry name" value="M1_APN-Q_like"/>
    <property type="match status" value="1"/>
</dbReference>
<dbReference type="Pfam" id="PF01433">
    <property type="entry name" value="Peptidase_M1"/>
    <property type="match status" value="1"/>
</dbReference>
<keyword evidence="5 14" id="KW-0645">Protease</keyword>
<feature type="binding site" evidence="12">
    <location>
        <position position="330"/>
    </location>
    <ligand>
        <name>Zn(2+)</name>
        <dbReference type="ChEBI" id="CHEBI:29105"/>
        <note>catalytic</note>
    </ligand>
</feature>
<dbReference type="GO" id="GO:0043171">
    <property type="term" value="P:peptide catabolic process"/>
    <property type="evidence" value="ECO:0007669"/>
    <property type="project" value="TreeGrafter"/>
</dbReference>
<keyword evidence="3 14" id="KW-0031">Aminopeptidase</keyword>
<comment type="catalytic activity">
    <reaction evidence="10">
        <text>Release of an N-terminal amino acid, preferentially alanine, from a wide range of peptides, amides and arylamides.</text>
        <dbReference type="EC" id="3.4.11.14"/>
    </reaction>
</comment>
<dbReference type="GO" id="GO:0016285">
    <property type="term" value="F:alanyl aminopeptidase activity"/>
    <property type="evidence" value="ECO:0007669"/>
    <property type="project" value="UniProtKB-EC"/>
</dbReference>
<evidence type="ECO:0000256" key="9">
    <source>
        <dbReference type="ARBA" id="ARBA00023049"/>
    </source>
</evidence>
<evidence type="ECO:0000256" key="13">
    <source>
        <dbReference type="PIRSR" id="PIRSR634016-4"/>
    </source>
</evidence>
<evidence type="ECO:0000256" key="7">
    <source>
        <dbReference type="ARBA" id="ARBA00022801"/>
    </source>
</evidence>
<evidence type="ECO:0000256" key="6">
    <source>
        <dbReference type="ARBA" id="ARBA00022723"/>
    </source>
</evidence>
<evidence type="ECO:0000256" key="12">
    <source>
        <dbReference type="PIRSR" id="PIRSR634016-3"/>
    </source>
</evidence>
<dbReference type="OrthoDB" id="275509at2759"/>
<evidence type="ECO:0000256" key="3">
    <source>
        <dbReference type="ARBA" id="ARBA00022438"/>
    </source>
</evidence>
<name>A0A3P6V5E2_LITSI</name>
<evidence type="ECO:0000256" key="5">
    <source>
        <dbReference type="ARBA" id="ARBA00022670"/>
    </source>
</evidence>
<evidence type="ECO:0000313" key="18">
    <source>
        <dbReference type="EMBL" id="VDK85394.1"/>
    </source>
</evidence>